<evidence type="ECO:0000313" key="1">
    <source>
        <dbReference type="EMBL" id="EDX72265.1"/>
    </source>
</evidence>
<gene>
    <name evidence="1" type="ORF">MC7420_934</name>
</gene>
<dbReference type="STRING" id="118168.MC7420_934"/>
<dbReference type="Proteomes" id="UP000003835">
    <property type="component" value="Unassembled WGS sequence"/>
</dbReference>
<evidence type="ECO:0000313" key="2">
    <source>
        <dbReference type="Proteomes" id="UP000003835"/>
    </source>
</evidence>
<dbReference type="EMBL" id="DS989865">
    <property type="protein sequence ID" value="EDX72265.1"/>
    <property type="molecule type" value="Genomic_DNA"/>
</dbReference>
<protein>
    <submittedName>
        <fullName evidence="1">Uncharacterized protein</fullName>
    </submittedName>
</protein>
<dbReference type="AlphaFoldDB" id="B4W0F3"/>
<proteinExistence type="predicted"/>
<name>B4W0F3_9CYAN</name>
<accession>B4W0F3</accession>
<sequence>MTEGFIQGNRVVFFISMASPCSGKMYPCSSNLTRGIAYKKQQPLGIL</sequence>
<keyword evidence="2" id="KW-1185">Reference proteome</keyword>
<dbReference type="HOGENOM" id="CLU_3166773_0_0_3"/>
<organism evidence="1 2">
    <name type="scientific">Coleofasciculus chthonoplastes PCC 7420</name>
    <dbReference type="NCBI Taxonomy" id="118168"/>
    <lineage>
        <taxon>Bacteria</taxon>
        <taxon>Bacillati</taxon>
        <taxon>Cyanobacteriota</taxon>
        <taxon>Cyanophyceae</taxon>
        <taxon>Coleofasciculales</taxon>
        <taxon>Coleofasciculaceae</taxon>
        <taxon>Coleofasciculus</taxon>
    </lineage>
</organism>
<reference evidence="1 2" key="1">
    <citation type="submission" date="2008-07" db="EMBL/GenBank/DDBJ databases">
        <authorList>
            <person name="Tandeau de Marsac N."/>
            <person name="Ferriera S."/>
            <person name="Johnson J."/>
            <person name="Kravitz S."/>
            <person name="Beeson K."/>
            <person name="Sutton G."/>
            <person name="Rogers Y.-H."/>
            <person name="Friedman R."/>
            <person name="Frazier M."/>
            <person name="Venter J.C."/>
        </authorList>
    </citation>
    <scope>NUCLEOTIDE SEQUENCE [LARGE SCALE GENOMIC DNA]</scope>
    <source>
        <strain evidence="1 2">PCC 7420</strain>
    </source>
</reference>